<organism evidence="7 8">
    <name type="scientific">Camellia sinensis var. sinensis</name>
    <name type="common">China tea</name>
    <dbReference type="NCBI Taxonomy" id="542762"/>
    <lineage>
        <taxon>Eukaryota</taxon>
        <taxon>Viridiplantae</taxon>
        <taxon>Streptophyta</taxon>
        <taxon>Embryophyta</taxon>
        <taxon>Tracheophyta</taxon>
        <taxon>Spermatophyta</taxon>
        <taxon>Magnoliopsida</taxon>
        <taxon>eudicotyledons</taxon>
        <taxon>Gunneridae</taxon>
        <taxon>Pentapetalae</taxon>
        <taxon>asterids</taxon>
        <taxon>Ericales</taxon>
        <taxon>Theaceae</taxon>
        <taxon>Camellia</taxon>
    </lineage>
</organism>
<dbReference type="PROSITE" id="PS50102">
    <property type="entry name" value="RRM"/>
    <property type="match status" value="1"/>
</dbReference>
<feature type="region of interest" description="Disordered" evidence="5">
    <location>
        <begin position="451"/>
        <end position="481"/>
    </location>
</feature>
<dbReference type="Pfam" id="PF00076">
    <property type="entry name" value="RRM_1"/>
    <property type="match status" value="1"/>
</dbReference>
<dbReference type="STRING" id="542762.A0A4S4CZ63"/>
<dbReference type="GO" id="GO:0005730">
    <property type="term" value="C:nucleolus"/>
    <property type="evidence" value="ECO:0007669"/>
    <property type="project" value="UniProtKB-SubCell"/>
</dbReference>
<comment type="caution">
    <text evidence="7">The sequence shown here is derived from an EMBL/GenBank/DDBJ whole genome shotgun (WGS) entry which is preliminary data.</text>
</comment>
<keyword evidence="2 4" id="KW-0694">RNA-binding</keyword>
<keyword evidence="8" id="KW-1185">Reference proteome</keyword>
<dbReference type="InterPro" id="IPR012677">
    <property type="entry name" value="Nucleotide-bd_a/b_plait_sf"/>
</dbReference>
<dbReference type="AlphaFoldDB" id="A0A4S4CZ63"/>
<evidence type="ECO:0000313" key="8">
    <source>
        <dbReference type="Proteomes" id="UP000306102"/>
    </source>
</evidence>
<dbReference type="CDD" id="cd12226">
    <property type="entry name" value="RRM_NOL8"/>
    <property type="match status" value="1"/>
</dbReference>
<reference evidence="7 8" key="1">
    <citation type="journal article" date="2018" name="Proc. Natl. Acad. Sci. U.S.A.">
        <title>Draft genome sequence of Camellia sinensis var. sinensis provides insights into the evolution of the tea genome and tea quality.</title>
        <authorList>
            <person name="Wei C."/>
            <person name="Yang H."/>
            <person name="Wang S."/>
            <person name="Zhao J."/>
            <person name="Liu C."/>
            <person name="Gao L."/>
            <person name="Xia E."/>
            <person name="Lu Y."/>
            <person name="Tai Y."/>
            <person name="She G."/>
            <person name="Sun J."/>
            <person name="Cao H."/>
            <person name="Tong W."/>
            <person name="Gao Q."/>
            <person name="Li Y."/>
            <person name="Deng W."/>
            <person name="Jiang X."/>
            <person name="Wang W."/>
            <person name="Chen Q."/>
            <person name="Zhang S."/>
            <person name="Li H."/>
            <person name="Wu J."/>
            <person name="Wang P."/>
            <person name="Li P."/>
            <person name="Shi C."/>
            <person name="Zheng F."/>
            <person name="Jian J."/>
            <person name="Huang B."/>
            <person name="Shan D."/>
            <person name="Shi M."/>
            <person name="Fang C."/>
            <person name="Yue Y."/>
            <person name="Li F."/>
            <person name="Li D."/>
            <person name="Wei S."/>
            <person name="Han B."/>
            <person name="Jiang C."/>
            <person name="Yin Y."/>
            <person name="Xia T."/>
            <person name="Zhang Z."/>
            <person name="Bennetzen J.L."/>
            <person name="Zhao S."/>
            <person name="Wan X."/>
        </authorList>
    </citation>
    <scope>NUCLEOTIDE SEQUENCE [LARGE SCALE GENOMIC DNA]</scope>
    <source>
        <strain evidence="8">cv. Shuchazao</strain>
        <tissue evidence="7">Leaf</tissue>
    </source>
</reference>
<dbReference type="SUPFAM" id="SSF54928">
    <property type="entry name" value="RNA-binding domain, RBD"/>
    <property type="match status" value="1"/>
</dbReference>
<evidence type="ECO:0000256" key="1">
    <source>
        <dbReference type="ARBA" id="ARBA00004604"/>
    </source>
</evidence>
<feature type="compositionally biased region" description="Basic and acidic residues" evidence="5">
    <location>
        <begin position="322"/>
        <end position="341"/>
    </location>
</feature>
<dbReference type="PANTHER" id="PTHR23099:SF0">
    <property type="entry name" value="GERM CELL NUCLEAR ACIDIC PROTEIN"/>
    <property type="match status" value="1"/>
</dbReference>
<proteinExistence type="predicted"/>
<comment type="subcellular location">
    <subcellularLocation>
        <location evidence="1">Nucleus</location>
        <location evidence="1">Nucleolus</location>
    </subcellularLocation>
</comment>
<dbReference type="SMART" id="SM00360">
    <property type="entry name" value="RRM"/>
    <property type="match status" value="1"/>
</dbReference>
<dbReference type="Gene3D" id="3.30.70.330">
    <property type="match status" value="1"/>
</dbReference>
<evidence type="ECO:0000313" key="7">
    <source>
        <dbReference type="EMBL" id="THF94773.1"/>
    </source>
</evidence>
<dbReference type="InterPro" id="IPR000504">
    <property type="entry name" value="RRM_dom"/>
</dbReference>
<dbReference type="EMBL" id="SDRB02013515">
    <property type="protein sequence ID" value="THF94773.1"/>
    <property type="molecule type" value="Genomic_DNA"/>
</dbReference>
<feature type="domain" description="RRM" evidence="6">
    <location>
        <begin position="34"/>
        <end position="110"/>
    </location>
</feature>
<feature type="region of interest" description="Disordered" evidence="5">
    <location>
        <begin position="322"/>
        <end position="374"/>
    </location>
</feature>
<feature type="region of interest" description="Disordered" evidence="5">
    <location>
        <begin position="526"/>
        <end position="546"/>
    </location>
</feature>
<evidence type="ECO:0000256" key="3">
    <source>
        <dbReference type="ARBA" id="ARBA00023242"/>
    </source>
</evidence>
<dbReference type="GO" id="GO:0003723">
    <property type="term" value="F:RNA binding"/>
    <property type="evidence" value="ECO:0007669"/>
    <property type="project" value="UniProtKB-UniRule"/>
</dbReference>
<evidence type="ECO:0000259" key="6">
    <source>
        <dbReference type="PROSITE" id="PS50102"/>
    </source>
</evidence>
<evidence type="ECO:0000256" key="4">
    <source>
        <dbReference type="PROSITE-ProRule" id="PRU00176"/>
    </source>
</evidence>
<evidence type="ECO:0000256" key="2">
    <source>
        <dbReference type="ARBA" id="ARBA00022884"/>
    </source>
</evidence>
<feature type="compositionally biased region" description="Polar residues" evidence="5">
    <location>
        <begin position="469"/>
        <end position="479"/>
    </location>
</feature>
<keyword evidence="3" id="KW-0539">Nucleus</keyword>
<name>A0A4S4CZ63_CAMSN</name>
<dbReference type="Proteomes" id="UP000306102">
    <property type="component" value="Unassembled WGS sequence"/>
</dbReference>
<dbReference type="PANTHER" id="PTHR23099">
    <property type="entry name" value="TRANSCRIPTIONAL REGULATOR"/>
    <property type="match status" value="1"/>
</dbReference>
<sequence length="641" mass="70837">MAGEGLNIRKTSTSICENDEEKDENNGTSTTTTTRIFVGGLGATVKAEDLRNTFSSLGTIDSVEIVRTKGRSFAYFDFLPSSQKSLSKLFSTYNGCMWKGGRLRLEKAKEHFLLCLKREWAEDAKLANSSSSNAVDATRNMDSTEKLKNVMNLEKTEVRLFFPKLRKVKLLPFNGTGKHKYSFQRVEVPPLPIHFCDCEEHSDPYHTAKEKDFSDLETQCGGIDDKELNMMKSVMNKLFGKENISKAACTETGLVNKGDNVTKLVDDQRVDENETDDMTDEDNLVMNMVGGGKNITALLGSREQERVLANEVAIINELRTSKDRPSGNVFKSERRKIVPSDKKRKSPLSAETNGNEVVPANPERKRSAKKANLHASAQAIGLESGIEQSNKNLSWSQKSKWRDLSGERGNTSFCISDIMQSTASTKEESKSDGVNVPNFTKFQNQNLVKHTNLESQPSRSEEAKEVAVTQPNKSNTASNKYARGASWLQRSSWTQLVGATNNSFSISQLLPGMTFKEQEHLKPKSMNVTNSAGGESSRGASKASGIGNEEIITANISNTIALPTGPDSELSSPQKNLQVFGDQADEITAPKENRAAPVQQSVRNFTIGETCTFMRSDASMREWMNAKTALSGQLKKKNNEK</sequence>
<evidence type="ECO:0000256" key="5">
    <source>
        <dbReference type="SAM" id="MobiDB-lite"/>
    </source>
</evidence>
<dbReference type="InterPro" id="IPR035979">
    <property type="entry name" value="RBD_domain_sf"/>
</dbReference>
<accession>A0A4S4CZ63</accession>
<protein>
    <recommendedName>
        <fullName evidence="6">RRM domain-containing protein</fullName>
    </recommendedName>
</protein>
<gene>
    <name evidence="7" type="ORF">TEA_007161</name>
</gene>
<dbReference type="InterPro" id="IPR034138">
    <property type="entry name" value="NOP8_RRM"/>
</dbReference>